<dbReference type="InterPro" id="IPR015806">
    <property type="entry name" value="Pyrv_Knase_insert_dom_sf"/>
</dbReference>
<keyword evidence="4 13" id="KW-0808">Transferase</keyword>
<dbReference type="InterPro" id="IPR015813">
    <property type="entry name" value="Pyrv/PenolPyrv_kinase-like_dom"/>
</dbReference>
<proteinExistence type="inferred from homology"/>
<sequence length="474" mass="51239">MFPVNKTKIVCTIGPASRSPEVLSQLVEAGMNVARLNFSHGEFSGHARDIDAIRKASADLGRPVAIMADLPGPKIRIGELVGEPLELENGQPLTLTTETVAGTIDRMSVSFPELPSVVGRGDHVYINDGFIQLRVIDVRAPDVLCEVVVGGPIRSRKGLNIPDVDLGISAFTDRDRQCLEFALECGVDAVSQSFVESAADVNAVRAAAHALGHDPMIIAKIERSRAVENLAGILDAADGIMVARGDLGVEIPIAQIPSVQKKIVAMANRLGKPIITATQMLESMVANRLPTRAEATDVANAILDGTDCVMLSGESAVGDHPVASVRMLTSIATEIEPNRPLYGDRKDPHPPTTTAPVAFQDVIARSVAASLKCISPAAIFTPTRSGATARRIARFRLPVWIAAVSSRKKTCQELLFSYGVLPVFEPIHPKDWRRWISRWLKAQREDGRLVVLTEGPSAKYPDRNNRMEIIQLDD</sequence>
<evidence type="ECO:0000256" key="10">
    <source>
        <dbReference type="ARBA" id="ARBA00023152"/>
    </source>
</evidence>
<keyword evidence="17" id="KW-1185">Reference proteome</keyword>
<dbReference type="PRINTS" id="PR01050">
    <property type="entry name" value="PYRUVTKNASE"/>
</dbReference>
<dbReference type="InterPro" id="IPR036918">
    <property type="entry name" value="Pyrv_Knase_C_sf"/>
</dbReference>
<evidence type="ECO:0000256" key="7">
    <source>
        <dbReference type="ARBA" id="ARBA00022777"/>
    </source>
</evidence>
<dbReference type="GO" id="GO:0000287">
    <property type="term" value="F:magnesium ion binding"/>
    <property type="evidence" value="ECO:0007669"/>
    <property type="project" value="UniProtKB-UniRule"/>
</dbReference>
<dbReference type="InterPro" id="IPR040442">
    <property type="entry name" value="Pyrv_kinase-like_dom_sf"/>
</dbReference>
<dbReference type="FunFam" id="2.40.33.10:FF:000001">
    <property type="entry name" value="Pyruvate kinase"/>
    <property type="match status" value="1"/>
</dbReference>
<accession>A0A5K7YGM6</accession>
<reference evidence="16 17" key="1">
    <citation type="submission" date="2019-11" db="EMBL/GenBank/DDBJ databases">
        <title>Comparative genomics of hydrocarbon-degrading Desulfosarcina strains.</title>
        <authorList>
            <person name="Watanabe M."/>
            <person name="Kojima H."/>
            <person name="Fukui M."/>
        </authorList>
    </citation>
    <scope>NUCLEOTIDE SEQUENCE [LARGE SCALE GENOMIC DNA]</scope>
    <source>
        <strain evidence="16 17">PL12</strain>
    </source>
</reference>
<feature type="domain" description="Pyruvate kinase C-terminal" evidence="15">
    <location>
        <begin position="362"/>
        <end position="470"/>
    </location>
</feature>
<dbReference type="InterPro" id="IPR011037">
    <property type="entry name" value="Pyrv_Knase-like_insert_dom_sf"/>
</dbReference>
<dbReference type="Gene3D" id="3.40.1380.20">
    <property type="entry name" value="Pyruvate kinase, C-terminal domain"/>
    <property type="match status" value="1"/>
</dbReference>
<evidence type="ECO:0000259" key="15">
    <source>
        <dbReference type="Pfam" id="PF02887"/>
    </source>
</evidence>
<dbReference type="Proteomes" id="UP000427906">
    <property type="component" value="Chromosome"/>
</dbReference>
<evidence type="ECO:0000256" key="6">
    <source>
        <dbReference type="ARBA" id="ARBA00022741"/>
    </source>
</evidence>
<evidence type="ECO:0000256" key="4">
    <source>
        <dbReference type="ARBA" id="ARBA00022679"/>
    </source>
</evidence>
<protein>
    <recommendedName>
        <fullName evidence="3 12">Pyruvate kinase</fullName>
        <ecNumber evidence="3 12">2.7.1.40</ecNumber>
    </recommendedName>
</protein>
<evidence type="ECO:0000313" key="17">
    <source>
        <dbReference type="Proteomes" id="UP000427906"/>
    </source>
</evidence>
<dbReference type="NCBIfam" id="NF004978">
    <property type="entry name" value="PRK06354.1"/>
    <property type="match status" value="1"/>
</dbReference>
<dbReference type="NCBIfam" id="NF004491">
    <property type="entry name" value="PRK05826.1"/>
    <property type="match status" value="1"/>
</dbReference>
<evidence type="ECO:0000256" key="5">
    <source>
        <dbReference type="ARBA" id="ARBA00022723"/>
    </source>
</evidence>
<dbReference type="UniPathway" id="UPA00109">
    <property type="reaction ID" value="UER00188"/>
</dbReference>
<dbReference type="InterPro" id="IPR001697">
    <property type="entry name" value="Pyr_Knase"/>
</dbReference>
<gene>
    <name evidence="16" type="primary">pyk_1</name>
    <name evidence="16" type="ORF">DSCA_21760</name>
</gene>
<dbReference type="PANTHER" id="PTHR11817">
    <property type="entry name" value="PYRUVATE KINASE"/>
    <property type="match status" value="1"/>
</dbReference>
<evidence type="ECO:0000256" key="11">
    <source>
        <dbReference type="ARBA" id="ARBA00023317"/>
    </source>
</evidence>
<evidence type="ECO:0000256" key="12">
    <source>
        <dbReference type="NCBIfam" id="TIGR01064"/>
    </source>
</evidence>
<dbReference type="EC" id="2.7.1.40" evidence="3 12"/>
<dbReference type="Pfam" id="PF00224">
    <property type="entry name" value="PK"/>
    <property type="match status" value="1"/>
</dbReference>
<comment type="catalytic activity">
    <reaction evidence="13">
        <text>pyruvate + ATP = phosphoenolpyruvate + ADP + H(+)</text>
        <dbReference type="Rhea" id="RHEA:18157"/>
        <dbReference type="ChEBI" id="CHEBI:15361"/>
        <dbReference type="ChEBI" id="CHEBI:15378"/>
        <dbReference type="ChEBI" id="CHEBI:30616"/>
        <dbReference type="ChEBI" id="CHEBI:58702"/>
        <dbReference type="ChEBI" id="CHEBI:456216"/>
        <dbReference type="EC" id="2.7.1.40"/>
    </reaction>
</comment>
<dbReference type="SUPFAM" id="SSF52935">
    <property type="entry name" value="PK C-terminal domain-like"/>
    <property type="match status" value="1"/>
</dbReference>
<dbReference type="GO" id="GO:0016301">
    <property type="term" value="F:kinase activity"/>
    <property type="evidence" value="ECO:0007669"/>
    <property type="project" value="UniProtKB-KW"/>
</dbReference>
<keyword evidence="10 13" id="KW-0324">Glycolysis</keyword>
<dbReference type="Gene3D" id="2.40.33.10">
    <property type="entry name" value="PK beta-barrel domain-like"/>
    <property type="match status" value="1"/>
</dbReference>
<keyword evidence="8" id="KW-0067">ATP-binding</keyword>
<dbReference type="Gene3D" id="3.20.20.60">
    <property type="entry name" value="Phosphoenolpyruvate-binding domains"/>
    <property type="match status" value="1"/>
</dbReference>
<dbReference type="EMBL" id="AP021874">
    <property type="protein sequence ID" value="BBO68246.1"/>
    <property type="molecule type" value="Genomic_DNA"/>
</dbReference>
<evidence type="ECO:0000256" key="3">
    <source>
        <dbReference type="ARBA" id="ARBA00012142"/>
    </source>
</evidence>
<feature type="domain" description="Pyruvate kinase barrel" evidence="14">
    <location>
        <begin position="5"/>
        <end position="325"/>
    </location>
</feature>
<name>A0A5K7YGM6_9BACT</name>
<comment type="similarity">
    <text evidence="2 13">Belongs to the pyruvate kinase family.</text>
</comment>
<dbReference type="InterPro" id="IPR015795">
    <property type="entry name" value="Pyrv_Knase_C"/>
</dbReference>
<dbReference type="InterPro" id="IPR015793">
    <property type="entry name" value="Pyrv_Knase_brl"/>
</dbReference>
<evidence type="ECO:0000313" key="16">
    <source>
        <dbReference type="EMBL" id="BBO68246.1"/>
    </source>
</evidence>
<evidence type="ECO:0000256" key="13">
    <source>
        <dbReference type="RuleBase" id="RU000504"/>
    </source>
</evidence>
<keyword evidence="6" id="KW-0547">Nucleotide-binding</keyword>
<dbReference type="AlphaFoldDB" id="A0A5K7YGM6"/>
<evidence type="ECO:0000256" key="1">
    <source>
        <dbReference type="ARBA" id="ARBA00004997"/>
    </source>
</evidence>
<comment type="pathway">
    <text evidence="1 13">Carbohydrate degradation; glycolysis; pyruvate from D-glyceraldehyde 3-phosphate: step 5/5.</text>
</comment>
<dbReference type="RefSeq" id="WP_231716442.1">
    <property type="nucleotide sequence ID" value="NZ_AP021874.1"/>
</dbReference>
<organism evidence="16 17">
    <name type="scientific">Desulfosarcina alkanivorans</name>
    <dbReference type="NCBI Taxonomy" id="571177"/>
    <lineage>
        <taxon>Bacteria</taxon>
        <taxon>Pseudomonadati</taxon>
        <taxon>Thermodesulfobacteriota</taxon>
        <taxon>Desulfobacteria</taxon>
        <taxon>Desulfobacterales</taxon>
        <taxon>Desulfosarcinaceae</taxon>
        <taxon>Desulfosarcina</taxon>
    </lineage>
</organism>
<dbReference type="SUPFAM" id="SSF50800">
    <property type="entry name" value="PK beta-barrel domain-like"/>
    <property type="match status" value="1"/>
</dbReference>
<dbReference type="NCBIfam" id="TIGR01064">
    <property type="entry name" value="pyruv_kin"/>
    <property type="match status" value="1"/>
</dbReference>
<dbReference type="Pfam" id="PF02887">
    <property type="entry name" value="PK_C"/>
    <property type="match status" value="1"/>
</dbReference>
<keyword evidence="7 13" id="KW-0418">Kinase</keyword>
<dbReference type="GO" id="GO:0004743">
    <property type="term" value="F:pyruvate kinase activity"/>
    <property type="evidence" value="ECO:0007669"/>
    <property type="project" value="UniProtKB-UniRule"/>
</dbReference>
<evidence type="ECO:0000256" key="9">
    <source>
        <dbReference type="ARBA" id="ARBA00022842"/>
    </source>
</evidence>
<keyword evidence="5" id="KW-0479">Metal-binding</keyword>
<dbReference type="KEGG" id="dalk:DSCA_21760"/>
<evidence type="ECO:0000259" key="14">
    <source>
        <dbReference type="Pfam" id="PF00224"/>
    </source>
</evidence>
<keyword evidence="11 16" id="KW-0670">Pyruvate</keyword>
<evidence type="ECO:0000256" key="8">
    <source>
        <dbReference type="ARBA" id="ARBA00022840"/>
    </source>
</evidence>
<dbReference type="SUPFAM" id="SSF51621">
    <property type="entry name" value="Phosphoenolpyruvate/pyruvate domain"/>
    <property type="match status" value="1"/>
</dbReference>
<evidence type="ECO:0000256" key="2">
    <source>
        <dbReference type="ARBA" id="ARBA00008663"/>
    </source>
</evidence>
<keyword evidence="9 13" id="KW-0460">Magnesium</keyword>
<dbReference type="GO" id="GO:0005524">
    <property type="term" value="F:ATP binding"/>
    <property type="evidence" value="ECO:0007669"/>
    <property type="project" value="UniProtKB-KW"/>
</dbReference>
<dbReference type="GO" id="GO:0030955">
    <property type="term" value="F:potassium ion binding"/>
    <property type="evidence" value="ECO:0007669"/>
    <property type="project" value="UniProtKB-UniRule"/>
</dbReference>